<keyword evidence="1" id="KW-0812">Transmembrane</keyword>
<evidence type="ECO:0000313" key="3">
    <source>
        <dbReference type="Proteomes" id="UP000053105"/>
    </source>
</evidence>
<reference evidence="2 3" key="1">
    <citation type="submission" date="2015-07" db="EMBL/GenBank/DDBJ databases">
        <title>The genome of Melipona quadrifasciata.</title>
        <authorList>
            <person name="Pan H."/>
            <person name="Kapheim K."/>
        </authorList>
    </citation>
    <scope>NUCLEOTIDE SEQUENCE [LARGE SCALE GENOMIC DNA]</scope>
    <source>
        <strain evidence="2">0111107301</strain>
        <tissue evidence="2">Whole body</tissue>
    </source>
</reference>
<proteinExistence type="predicted"/>
<gene>
    <name evidence="2" type="ORF">WN51_05266</name>
</gene>
<evidence type="ECO:0000313" key="2">
    <source>
        <dbReference type="EMBL" id="KOX70689.1"/>
    </source>
</evidence>
<protein>
    <submittedName>
        <fullName evidence="2">Uncharacterized protein</fullName>
    </submittedName>
</protein>
<feature type="transmembrane region" description="Helical" evidence="1">
    <location>
        <begin position="32"/>
        <end position="49"/>
    </location>
</feature>
<dbReference type="EMBL" id="KQ435853">
    <property type="protein sequence ID" value="KOX70689.1"/>
    <property type="molecule type" value="Genomic_DNA"/>
</dbReference>
<keyword evidence="3" id="KW-1185">Reference proteome</keyword>
<organism evidence="2 3">
    <name type="scientific">Melipona quadrifasciata</name>
    <dbReference type="NCBI Taxonomy" id="166423"/>
    <lineage>
        <taxon>Eukaryota</taxon>
        <taxon>Metazoa</taxon>
        <taxon>Ecdysozoa</taxon>
        <taxon>Arthropoda</taxon>
        <taxon>Hexapoda</taxon>
        <taxon>Insecta</taxon>
        <taxon>Pterygota</taxon>
        <taxon>Neoptera</taxon>
        <taxon>Endopterygota</taxon>
        <taxon>Hymenoptera</taxon>
        <taxon>Apocrita</taxon>
        <taxon>Aculeata</taxon>
        <taxon>Apoidea</taxon>
        <taxon>Anthophila</taxon>
        <taxon>Apidae</taxon>
        <taxon>Melipona</taxon>
    </lineage>
</organism>
<accession>A0A0M8ZW14</accession>
<evidence type="ECO:0000256" key="1">
    <source>
        <dbReference type="SAM" id="Phobius"/>
    </source>
</evidence>
<dbReference type="AlphaFoldDB" id="A0A0M8ZW14"/>
<sequence>MYLYLTRSSPRHPYLSDGYVSGGPHHPDMGDVLLGQVIGCLIGFLNWNLME</sequence>
<keyword evidence="1" id="KW-0472">Membrane</keyword>
<dbReference type="Proteomes" id="UP000053105">
    <property type="component" value="Unassembled WGS sequence"/>
</dbReference>
<keyword evidence="1" id="KW-1133">Transmembrane helix</keyword>
<name>A0A0M8ZW14_9HYME</name>